<name>A0A8S4PG07_OWEFU</name>
<keyword evidence="2" id="KW-1185">Reference proteome</keyword>
<dbReference type="Proteomes" id="UP000749559">
    <property type="component" value="Unassembled WGS sequence"/>
</dbReference>
<protein>
    <submittedName>
        <fullName evidence="1">Uncharacterized protein</fullName>
    </submittedName>
</protein>
<reference evidence="1" key="1">
    <citation type="submission" date="2022-03" db="EMBL/GenBank/DDBJ databases">
        <authorList>
            <person name="Martin C."/>
        </authorList>
    </citation>
    <scope>NUCLEOTIDE SEQUENCE</scope>
</reference>
<evidence type="ECO:0000313" key="2">
    <source>
        <dbReference type="Proteomes" id="UP000749559"/>
    </source>
</evidence>
<proteinExistence type="predicted"/>
<feature type="non-terminal residue" evidence="1">
    <location>
        <position position="1"/>
    </location>
</feature>
<evidence type="ECO:0000313" key="1">
    <source>
        <dbReference type="EMBL" id="CAH1792600.1"/>
    </source>
</evidence>
<sequence length="112" mass="12985">IEHVFNILPKEHVIIILYAGGVFNVLPIEHVLHRACILNAGHIFNLLPIEQCSMHCNDVTCNVQCIVHRAYIQYIVHRVNTCILPTGHMYCPYDMYPMQFMANIHLVQRAYI</sequence>
<gene>
    <name evidence="1" type="ORF">OFUS_LOCUS17545</name>
</gene>
<dbReference type="EMBL" id="CAIIXF020000008">
    <property type="protein sequence ID" value="CAH1792600.1"/>
    <property type="molecule type" value="Genomic_DNA"/>
</dbReference>
<organism evidence="1 2">
    <name type="scientific">Owenia fusiformis</name>
    <name type="common">Polychaete worm</name>
    <dbReference type="NCBI Taxonomy" id="6347"/>
    <lineage>
        <taxon>Eukaryota</taxon>
        <taxon>Metazoa</taxon>
        <taxon>Spiralia</taxon>
        <taxon>Lophotrochozoa</taxon>
        <taxon>Annelida</taxon>
        <taxon>Polychaeta</taxon>
        <taxon>Sedentaria</taxon>
        <taxon>Canalipalpata</taxon>
        <taxon>Sabellida</taxon>
        <taxon>Oweniida</taxon>
        <taxon>Oweniidae</taxon>
        <taxon>Owenia</taxon>
    </lineage>
</organism>
<dbReference type="AlphaFoldDB" id="A0A8S4PG07"/>
<comment type="caution">
    <text evidence="1">The sequence shown here is derived from an EMBL/GenBank/DDBJ whole genome shotgun (WGS) entry which is preliminary data.</text>
</comment>
<accession>A0A8S4PG07</accession>